<dbReference type="EMBL" id="JACHLR010000001">
    <property type="protein sequence ID" value="MBB4856927.1"/>
    <property type="molecule type" value="Genomic_DNA"/>
</dbReference>
<accession>A0A7W7NVB3</accession>
<keyword evidence="3" id="KW-1185">Reference proteome</keyword>
<feature type="transmembrane region" description="Helical" evidence="1">
    <location>
        <begin position="37"/>
        <end position="58"/>
    </location>
</feature>
<dbReference type="AlphaFoldDB" id="A0A7W7NVB3"/>
<evidence type="ECO:0000256" key="1">
    <source>
        <dbReference type="SAM" id="Phobius"/>
    </source>
</evidence>
<reference evidence="2 3" key="1">
    <citation type="submission" date="2020-08" db="EMBL/GenBank/DDBJ databases">
        <title>Functional genomics of gut bacteria from endangered species of beetles.</title>
        <authorList>
            <person name="Carlos-Shanley C."/>
        </authorList>
    </citation>
    <scope>NUCLEOTIDE SEQUENCE [LARGE SCALE GENOMIC DNA]</scope>
    <source>
        <strain evidence="2 3">S00245</strain>
    </source>
</reference>
<keyword evidence="1" id="KW-0812">Transmembrane</keyword>
<keyword evidence="1" id="KW-0472">Membrane</keyword>
<comment type="caution">
    <text evidence="2">The sequence shown here is derived from an EMBL/GenBank/DDBJ whole genome shotgun (WGS) entry which is preliminary data.</text>
</comment>
<name>A0A7W7NVB3_9SPHN</name>
<keyword evidence="1" id="KW-1133">Transmembrane helix</keyword>
<feature type="transmembrane region" description="Helical" evidence="1">
    <location>
        <begin position="70"/>
        <end position="91"/>
    </location>
</feature>
<feature type="transmembrane region" description="Helical" evidence="1">
    <location>
        <begin position="12"/>
        <end position="31"/>
    </location>
</feature>
<proteinExistence type="predicted"/>
<protein>
    <submittedName>
        <fullName evidence="2">Putative exporter</fullName>
    </submittedName>
</protein>
<organism evidence="2 3">
    <name type="scientific">Novosphingobium chloroacetimidivorans</name>
    <dbReference type="NCBI Taxonomy" id="1428314"/>
    <lineage>
        <taxon>Bacteria</taxon>
        <taxon>Pseudomonadati</taxon>
        <taxon>Pseudomonadota</taxon>
        <taxon>Alphaproteobacteria</taxon>
        <taxon>Sphingomonadales</taxon>
        <taxon>Sphingomonadaceae</taxon>
        <taxon>Novosphingobium</taxon>
    </lineage>
</organism>
<sequence length="92" mass="9918">MSRASGPGLRRWVMWSAIALLLILPALAMRFTREVNWTASDFAAAAILLGGAGLIYELAASRIVHRTHRIGVAMVVGFIVLLVWAQGAVGIF</sequence>
<dbReference type="Proteomes" id="UP000555448">
    <property type="component" value="Unassembled WGS sequence"/>
</dbReference>
<gene>
    <name evidence="2" type="ORF">HNO88_000224</name>
</gene>
<evidence type="ECO:0000313" key="2">
    <source>
        <dbReference type="EMBL" id="MBB4856927.1"/>
    </source>
</evidence>
<evidence type="ECO:0000313" key="3">
    <source>
        <dbReference type="Proteomes" id="UP000555448"/>
    </source>
</evidence>